<proteinExistence type="predicted"/>
<name>A0A9X2FR76_9RHOB</name>
<organism evidence="2 3">
    <name type="scientific">Limimaricola litoreus</name>
    <dbReference type="NCBI Taxonomy" id="2955316"/>
    <lineage>
        <taxon>Bacteria</taxon>
        <taxon>Pseudomonadati</taxon>
        <taxon>Pseudomonadota</taxon>
        <taxon>Alphaproteobacteria</taxon>
        <taxon>Rhodobacterales</taxon>
        <taxon>Paracoccaceae</taxon>
        <taxon>Limimaricola</taxon>
    </lineage>
</organism>
<evidence type="ECO:0000256" key="1">
    <source>
        <dbReference type="SAM" id="MobiDB-lite"/>
    </source>
</evidence>
<keyword evidence="3" id="KW-1185">Reference proteome</keyword>
<gene>
    <name evidence="2" type="ORF">NHG85_17870</name>
</gene>
<dbReference type="Proteomes" id="UP001139477">
    <property type="component" value="Unassembled WGS sequence"/>
</dbReference>
<protein>
    <submittedName>
        <fullName evidence="2">Uncharacterized protein</fullName>
    </submittedName>
</protein>
<comment type="caution">
    <text evidence="2">The sequence shown here is derived from an EMBL/GenBank/DDBJ whole genome shotgun (WGS) entry which is preliminary data.</text>
</comment>
<reference evidence="2" key="1">
    <citation type="submission" date="2022-06" db="EMBL/GenBank/DDBJ databases">
        <title>Limimaricola sediminis sp. nov., isolated from an intertidal sediment.</title>
        <authorList>
            <person name="Shao X."/>
        </authorList>
    </citation>
    <scope>NUCLEOTIDE SEQUENCE</scope>
    <source>
        <strain evidence="2">ASW11-118</strain>
    </source>
</reference>
<dbReference type="EMBL" id="JAMYXC010000295">
    <property type="protein sequence ID" value="MCP1170377.1"/>
    <property type="molecule type" value="Genomic_DNA"/>
</dbReference>
<accession>A0A9X2FR76</accession>
<feature type="region of interest" description="Disordered" evidence="1">
    <location>
        <begin position="26"/>
        <end position="95"/>
    </location>
</feature>
<evidence type="ECO:0000313" key="2">
    <source>
        <dbReference type="EMBL" id="MCP1170377.1"/>
    </source>
</evidence>
<dbReference type="AlphaFoldDB" id="A0A9X2FR76"/>
<sequence length="163" mass="17118">MSSAPRKISIAPASAICAPMLSIDRSSIRTEPLQPKSNKMPSSLWRKKPEVSLANSKEASKLHPAAIEPSVIRPSASMSASTSMPSKLKSKSGSISSMTKSLILSAMTRVSRPAPQCRSPKAASVTNMPLSMTARPSKIIARGVTPPPTAIDGMDPASYCSTP</sequence>
<evidence type="ECO:0000313" key="3">
    <source>
        <dbReference type="Proteomes" id="UP001139477"/>
    </source>
</evidence>
<feature type="region of interest" description="Disordered" evidence="1">
    <location>
        <begin position="109"/>
        <end position="163"/>
    </location>
</feature>
<feature type="compositionally biased region" description="Low complexity" evidence="1">
    <location>
        <begin position="74"/>
        <end position="95"/>
    </location>
</feature>